<dbReference type="AlphaFoldDB" id="A0A107BH02"/>
<evidence type="ECO:0000313" key="1">
    <source>
        <dbReference type="EMBL" id="KWA85224.1"/>
    </source>
</evidence>
<dbReference type="Pfam" id="PF05494">
    <property type="entry name" value="MlaC"/>
    <property type="match status" value="1"/>
</dbReference>
<dbReference type="EMBL" id="LPHD01000025">
    <property type="protein sequence ID" value="KWA85224.1"/>
    <property type="molecule type" value="Genomic_DNA"/>
</dbReference>
<dbReference type="RefSeq" id="WP_059630917.1">
    <property type="nucleotide sequence ID" value="NZ_LOVK01000093.1"/>
</dbReference>
<dbReference type="InterPro" id="IPR008869">
    <property type="entry name" value="MlaC/ttg2D"/>
</dbReference>
<name>A0A107BH02_9BURK</name>
<sequence length="223" mass="25201">MSKHARIITFATALVLAAPLVAWSTPACCETADVHIDDQSAAQSLIQTVTREIQQEMRTRAIAPNDTARIMEIVNRNILPYTDLRRTTRLAMGPSWKKTTPEQQDAITKQFEQLLIHTYSGALGLVTPNLEFRYPPSHGPADATDTVVKTVAVYNGEPVEINYRLYRSPTGWRVYDLNVMGVWLVQIYRHQFNEIIQQKGVDGLIQALAEQNKRLAVSPRSWQ</sequence>
<evidence type="ECO:0000313" key="2">
    <source>
        <dbReference type="Proteomes" id="UP000060630"/>
    </source>
</evidence>
<protein>
    <submittedName>
        <fullName evidence="1">Toluene tolerance protein</fullName>
    </submittedName>
</protein>
<dbReference type="Proteomes" id="UP000060630">
    <property type="component" value="Unassembled WGS sequence"/>
</dbReference>
<dbReference type="PANTHER" id="PTHR36573:SF1">
    <property type="entry name" value="INTERMEMBRANE PHOSPHOLIPID TRANSPORT SYSTEM BINDING PROTEIN MLAC"/>
    <property type="match status" value="1"/>
</dbReference>
<gene>
    <name evidence="1" type="ORF">WL29_16710</name>
</gene>
<dbReference type="PANTHER" id="PTHR36573">
    <property type="entry name" value="INTERMEMBRANE PHOSPHOLIPID TRANSPORT SYSTEM BINDING PROTEIN MLAC"/>
    <property type="match status" value="1"/>
</dbReference>
<comment type="caution">
    <text evidence="1">The sequence shown here is derived from an EMBL/GenBank/DDBJ whole genome shotgun (WGS) entry which is preliminary data.</text>
</comment>
<proteinExistence type="predicted"/>
<accession>A0A107BH02</accession>
<organism evidence="1 2">
    <name type="scientific">Burkholderia ubonensis</name>
    <dbReference type="NCBI Taxonomy" id="101571"/>
    <lineage>
        <taxon>Bacteria</taxon>
        <taxon>Pseudomonadati</taxon>
        <taxon>Pseudomonadota</taxon>
        <taxon>Betaproteobacteria</taxon>
        <taxon>Burkholderiales</taxon>
        <taxon>Burkholderiaceae</taxon>
        <taxon>Burkholderia</taxon>
        <taxon>Burkholderia cepacia complex</taxon>
    </lineage>
</organism>
<dbReference type="Gene3D" id="3.10.450.50">
    <property type="match status" value="1"/>
</dbReference>
<reference evidence="1 2" key="1">
    <citation type="submission" date="2015-11" db="EMBL/GenBank/DDBJ databases">
        <title>Expanding the genomic diversity of Burkholderia species for the development of highly accurate diagnostics.</title>
        <authorList>
            <person name="Sahl J."/>
            <person name="Keim P."/>
            <person name="Wagner D."/>
        </authorList>
    </citation>
    <scope>NUCLEOTIDE SEQUENCE [LARGE SCALE GENOMIC DNA]</scope>
    <source>
        <strain evidence="1 2">MSMB2087WGS</strain>
    </source>
</reference>
<dbReference type="Gene3D" id="1.10.10.640">
    <property type="entry name" value="phospholipid-binding protein"/>
    <property type="match status" value="1"/>
</dbReference>